<accession>A0A4D4LZV5</accession>
<feature type="region of interest" description="Disordered" evidence="1">
    <location>
        <begin position="277"/>
        <end position="304"/>
    </location>
</feature>
<feature type="region of interest" description="Disordered" evidence="1">
    <location>
        <begin position="402"/>
        <end position="561"/>
    </location>
</feature>
<protein>
    <recommendedName>
        <fullName evidence="2">4Fe-4S Wbl-type domain-containing protein</fullName>
    </recommendedName>
</protein>
<feature type="compositionally biased region" description="Low complexity" evidence="1">
    <location>
        <begin position="444"/>
        <end position="461"/>
    </location>
</feature>
<evidence type="ECO:0000256" key="1">
    <source>
        <dbReference type="SAM" id="MobiDB-lite"/>
    </source>
</evidence>
<reference evidence="3 4" key="1">
    <citation type="submission" date="2019-04" db="EMBL/GenBank/DDBJ databases">
        <title>Draft genome sequences of Streptomyces avermitilis NBRC 14893.</title>
        <authorList>
            <person name="Komaki H."/>
            <person name="Tamura T."/>
            <person name="Hosoyama A."/>
        </authorList>
    </citation>
    <scope>NUCLEOTIDE SEQUENCE [LARGE SCALE GENOMIC DNA]</scope>
    <source>
        <strain evidence="3 4">NBRC 14893</strain>
    </source>
</reference>
<organism evidence="3 4">
    <name type="scientific">Streptomyces avermitilis</name>
    <dbReference type="NCBI Taxonomy" id="33903"/>
    <lineage>
        <taxon>Bacteria</taxon>
        <taxon>Bacillati</taxon>
        <taxon>Actinomycetota</taxon>
        <taxon>Actinomycetes</taxon>
        <taxon>Kitasatosporales</taxon>
        <taxon>Streptomycetaceae</taxon>
        <taxon>Streptomyces</taxon>
    </lineage>
</organism>
<gene>
    <name evidence="3" type="ORF">SAV14893_039410</name>
</gene>
<dbReference type="AlphaFoldDB" id="A0A4D4LZV5"/>
<name>A0A4D4LZV5_STRAX</name>
<comment type="caution">
    <text evidence="3">The sequence shown here is derived from an EMBL/GenBank/DDBJ whole genome shotgun (WGS) entry which is preliminary data.</text>
</comment>
<feature type="compositionally biased region" description="Pro residues" evidence="1">
    <location>
        <begin position="433"/>
        <end position="443"/>
    </location>
</feature>
<dbReference type="Proteomes" id="UP000302139">
    <property type="component" value="Unassembled WGS sequence"/>
</dbReference>
<dbReference type="InterPro" id="IPR034768">
    <property type="entry name" value="4FE4S_WBL"/>
</dbReference>
<feature type="compositionally biased region" description="Pro residues" evidence="1">
    <location>
        <begin position="514"/>
        <end position="543"/>
    </location>
</feature>
<feature type="compositionally biased region" description="Low complexity" evidence="1">
    <location>
        <begin position="294"/>
        <end position="304"/>
    </location>
</feature>
<proteinExistence type="predicted"/>
<dbReference type="EMBL" id="BJHX01000001">
    <property type="protein sequence ID" value="GDY64548.1"/>
    <property type="molecule type" value="Genomic_DNA"/>
</dbReference>
<evidence type="ECO:0000313" key="3">
    <source>
        <dbReference type="EMBL" id="GDY64548.1"/>
    </source>
</evidence>
<feature type="compositionally biased region" description="Polar residues" evidence="1">
    <location>
        <begin position="474"/>
        <end position="486"/>
    </location>
</feature>
<feature type="compositionally biased region" description="Low complexity" evidence="1">
    <location>
        <begin position="494"/>
        <end position="507"/>
    </location>
</feature>
<dbReference type="PROSITE" id="PS51674">
    <property type="entry name" value="4FE4S_WBL"/>
    <property type="match status" value="1"/>
</dbReference>
<dbReference type="Pfam" id="PF02467">
    <property type="entry name" value="Whib"/>
    <property type="match status" value="1"/>
</dbReference>
<sequence>MPAPPARGPVRAYVPDAALPCRRRPDVFQHPLLENAEAVRGGTPQQRRQYLILLRTARDLCASCPLWAECLQDAVAHAEPSGYTAATTADDRRRLRLALGLGDENGDLPVREAAGPGCMSVPRRLARLRSRTSDATALRPADPALPELERVLDAFDTLQDQLASGQDLLAAGPSDTDAPESLQSHIRPGSRRSRTPRESRNEEPMAAAEAGQRIVFSLTDPAQAVRQAVLGPLIRSALPALVSVEQLAAMLLTVPGGGITPETLRDIREVRTAVTSMLPDDAPDHGGTEGTEGTEGTAGTADAAGPNGAVGAAGVAGGGTVPLALLRPLTGSVSVELAMSDPVAALRRDFLEPLLRDLLSSLANIEKVATMLAATSDRTAGPGDGADDAPLETVRAALRELTSRLPHLGSHTAPAALRPRRTPARAATTAVPRPCPASVPPSSGPRRPSRAPSRPATSCAPCRPACTATPRRPSATSCPRWSSRVTCNGFPGVRTLATAARARPTVRSGRRAPDPTPAPPRPASTPAPVQPASPPPPPQPEGRPPMTETTPPVSPVAPAAAEATGAQVRVFSPNAGLIDGVPVTAPPYGDIQDIVISILQQRAQQLGAPTPAVITDDRYGGEIRLLVHPDGSTEQVG</sequence>
<evidence type="ECO:0000259" key="2">
    <source>
        <dbReference type="PROSITE" id="PS51674"/>
    </source>
</evidence>
<feature type="region of interest" description="Disordered" evidence="1">
    <location>
        <begin position="168"/>
        <end position="207"/>
    </location>
</feature>
<evidence type="ECO:0000313" key="4">
    <source>
        <dbReference type="Proteomes" id="UP000302139"/>
    </source>
</evidence>
<feature type="compositionally biased region" description="Low complexity" evidence="1">
    <location>
        <begin position="544"/>
        <end position="561"/>
    </location>
</feature>
<feature type="domain" description="4Fe-4S Wbl-type" evidence="2">
    <location>
        <begin position="20"/>
        <end position="94"/>
    </location>
</feature>